<keyword evidence="4 8" id="KW-0547">Nucleotide-binding</keyword>
<dbReference type="Gene3D" id="3.40.50.800">
    <property type="entry name" value="Anticodon-binding domain"/>
    <property type="match status" value="1"/>
</dbReference>
<feature type="domain" description="Aminoacyl-transfer RNA synthetases class-II family profile" evidence="9">
    <location>
        <begin position="7"/>
        <end position="361"/>
    </location>
</feature>
<evidence type="ECO:0000256" key="1">
    <source>
        <dbReference type="ARBA" id="ARBA00008226"/>
    </source>
</evidence>
<dbReference type="InterPro" id="IPR006195">
    <property type="entry name" value="aa-tRNA-synth_II"/>
</dbReference>
<dbReference type="Pfam" id="PF00587">
    <property type="entry name" value="tRNA-synt_2b"/>
    <property type="match status" value="1"/>
</dbReference>
<dbReference type="InterPro" id="IPR022961">
    <property type="entry name" value="Gly_tRNA_ligase_bac"/>
</dbReference>
<dbReference type="PRINTS" id="PR01043">
    <property type="entry name" value="TRNASYNTHGLY"/>
</dbReference>
<dbReference type="GO" id="GO:0004820">
    <property type="term" value="F:glycine-tRNA ligase activity"/>
    <property type="evidence" value="ECO:0007669"/>
    <property type="project" value="UniProtKB-UniRule"/>
</dbReference>
<dbReference type="STRING" id="1802158.A2827_02895"/>
<evidence type="ECO:0000256" key="8">
    <source>
        <dbReference type="HAMAP-Rule" id="MF_00253"/>
    </source>
</evidence>
<dbReference type="GO" id="GO:0015966">
    <property type="term" value="P:diadenosine tetraphosphate biosynthetic process"/>
    <property type="evidence" value="ECO:0007669"/>
    <property type="project" value="UniProtKB-ARBA"/>
</dbReference>
<evidence type="ECO:0000256" key="6">
    <source>
        <dbReference type="ARBA" id="ARBA00022917"/>
    </source>
</evidence>
<comment type="subcellular location">
    <subcellularLocation>
        <location evidence="8">Cytoplasm</location>
    </subcellularLocation>
</comment>
<keyword evidence="7 8" id="KW-0030">Aminoacyl-tRNA synthetase</keyword>
<dbReference type="EC" id="6.1.1.14" evidence="8"/>
<dbReference type="EMBL" id="MHOD01000014">
    <property type="protein sequence ID" value="OGZ58147.1"/>
    <property type="molecule type" value="Genomic_DNA"/>
</dbReference>
<dbReference type="InterPro" id="IPR002315">
    <property type="entry name" value="tRNA-synt_gly"/>
</dbReference>
<feature type="binding site" evidence="8">
    <location>
        <begin position="199"/>
        <end position="203"/>
    </location>
    <ligand>
        <name>substrate</name>
    </ligand>
</feature>
<evidence type="ECO:0000256" key="2">
    <source>
        <dbReference type="ARBA" id="ARBA00022490"/>
    </source>
</evidence>
<organism evidence="10 11">
    <name type="scientific">Candidatus Spechtbacteria bacterium RIFCSPHIGHO2_01_FULL_43_30</name>
    <dbReference type="NCBI Taxonomy" id="1802158"/>
    <lineage>
        <taxon>Bacteria</taxon>
        <taxon>Candidatus Spechtiibacteriota</taxon>
    </lineage>
</organism>
<dbReference type="GO" id="GO:0006426">
    <property type="term" value="P:glycyl-tRNA aminoacylation"/>
    <property type="evidence" value="ECO:0007669"/>
    <property type="project" value="UniProtKB-UniRule"/>
</dbReference>
<dbReference type="GO" id="GO:0005524">
    <property type="term" value="F:ATP binding"/>
    <property type="evidence" value="ECO:0007669"/>
    <property type="project" value="UniProtKB-UniRule"/>
</dbReference>
<feature type="binding site" evidence="8">
    <location>
        <position position="100"/>
    </location>
    <ligand>
        <name>substrate</name>
    </ligand>
</feature>
<dbReference type="InterPro" id="IPR002314">
    <property type="entry name" value="aa-tRNA-synt_IIb"/>
</dbReference>
<gene>
    <name evidence="8" type="primary">glyQS</name>
    <name evidence="10" type="ORF">A2827_02895</name>
</gene>
<dbReference type="Proteomes" id="UP000177932">
    <property type="component" value="Unassembled WGS sequence"/>
</dbReference>
<dbReference type="InterPro" id="IPR004154">
    <property type="entry name" value="Anticodon-bd"/>
</dbReference>
<dbReference type="InterPro" id="IPR033731">
    <property type="entry name" value="GlyRS-like_core"/>
</dbReference>
<sequence length="449" mass="51571">MSSDNLDAILSLAKRRGFIFPSSSIYGGFSSVYDYGPLGAELKNNIKKEWWRRVVQTNEDIVGVDSAILMSPKVWEASGHLSAGFADPLVECKKCHERFRSDKSREEGGAMGEKECPKCKGELTESRKFNLMMKTFVGPVEDDSAAAYLRAETAQGIFMNYKNVLDTSRVKVPFGIAQIGKAFRNEITPGNFIFRTREFEQMELEYFVKPEKAEQVFEYWKKERMKWYLDMGLKEENLRFRDHEKTELAHYARSATDIEYKFPFGWKEIEGIHDRGDWDLSNHAKHSGEELKYRDPDTGEEYYPYVIETSAGADRSVLVFLADSLERVSGGRTMTTESSRDEEIVLNIAANLAPIKVAILPLVKNKLEITSKARNIFEALKNNFMARYDEQGSIGRRYRRQDEIGTPYCVTVDFDSLSDNTVTLRDRKTMTQERIASDDIPKYLLCKLY</sequence>
<evidence type="ECO:0000256" key="7">
    <source>
        <dbReference type="ARBA" id="ARBA00023146"/>
    </source>
</evidence>
<dbReference type="GO" id="GO:0004081">
    <property type="term" value="F:bis(5'-nucleosyl)-tetraphosphatase (asymmetrical) activity"/>
    <property type="evidence" value="ECO:0007669"/>
    <property type="project" value="UniProtKB-ARBA"/>
</dbReference>
<name>A0A1G2H6P3_9BACT</name>
<dbReference type="HAMAP" id="MF_00253_B">
    <property type="entry name" value="Gly_tRNA_synth_B"/>
    <property type="match status" value="1"/>
</dbReference>
<dbReference type="InterPro" id="IPR027031">
    <property type="entry name" value="Gly-tRNA_synthase/POLG2"/>
</dbReference>
<dbReference type="NCBIfam" id="NF003211">
    <property type="entry name" value="PRK04173.1"/>
    <property type="match status" value="1"/>
</dbReference>
<feature type="binding site" evidence="8">
    <location>
        <position position="152"/>
    </location>
    <ligand>
        <name>substrate</name>
    </ligand>
</feature>
<dbReference type="Gene3D" id="3.30.930.10">
    <property type="entry name" value="Bira Bifunctional Protein, Domain 2"/>
    <property type="match status" value="1"/>
</dbReference>
<feature type="binding site" evidence="8">
    <location>
        <begin position="308"/>
        <end position="312"/>
    </location>
    <ligand>
        <name>substrate</name>
    </ligand>
</feature>
<comment type="catalytic activity">
    <reaction evidence="8">
        <text>tRNA(Gly) + glycine + ATP = glycyl-tRNA(Gly) + AMP + diphosphate</text>
        <dbReference type="Rhea" id="RHEA:16013"/>
        <dbReference type="Rhea" id="RHEA-COMP:9664"/>
        <dbReference type="Rhea" id="RHEA-COMP:9683"/>
        <dbReference type="ChEBI" id="CHEBI:30616"/>
        <dbReference type="ChEBI" id="CHEBI:33019"/>
        <dbReference type="ChEBI" id="CHEBI:57305"/>
        <dbReference type="ChEBI" id="CHEBI:78442"/>
        <dbReference type="ChEBI" id="CHEBI:78522"/>
        <dbReference type="ChEBI" id="CHEBI:456215"/>
        <dbReference type="EC" id="6.1.1.14"/>
    </reaction>
</comment>
<dbReference type="InterPro" id="IPR045864">
    <property type="entry name" value="aa-tRNA-synth_II/BPL/LPL"/>
</dbReference>
<dbReference type="NCBIfam" id="TIGR00389">
    <property type="entry name" value="glyS_dimeric"/>
    <property type="match status" value="1"/>
</dbReference>
<reference evidence="10 11" key="1">
    <citation type="journal article" date="2016" name="Nat. Commun.">
        <title>Thousands of microbial genomes shed light on interconnected biogeochemical processes in an aquifer system.</title>
        <authorList>
            <person name="Anantharaman K."/>
            <person name="Brown C.T."/>
            <person name="Hug L.A."/>
            <person name="Sharon I."/>
            <person name="Castelle C.J."/>
            <person name="Probst A.J."/>
            <person name="Thomas B.C."/>
            <person name="Singh A."/>
            <person name="Wilkins M.J."/>
            <person name="Karaoz U."/>
            <person name="Brodie E.L."/>
            <person name="Williams K.H."/>
            <person name="Hubbard S.S."/>
            <person name="Banfield J.F."/>
        </authorList>
    </citation>
    <scope>NUCLEOTIDE SEQUENCE [LARGE SCALE GENOMIC DNA]</scope>
</reference>
<feature type="binding site" evidence="8">
    <location>
        <begin position="184"/>
        <end position="186"/>
    </location>
    <ligand>
        <name>ATP</name>
        <dbReference type="ChEBI" id="CHEBI:30616"/>
    </ligand>
</feature>
<comment type="similarity">
    <text evidence="1 8">Belongs to the class-II aminoacyl-tRNA synthetase family.</text>
</comment>
<evidence type="ECO:0000259" key="9">
    <source>
        <dbReference type="PROSITE" id="PS50862"/>
    </source>
</evidence>
<dbReference type="SUPFAM" id="SSF55681">
    <property type="entry name" value="Class II aaRS and biotin synthetases"/>
    <property type="match status" value="1"/>
</dbReference>
<dbReference type="SUPFAM" id="SSF52954">
    <property type="entry name" value="Class II aaRS ABD-related"/>
    <property type="match status" value="1"/>
</dbReference>
<dbReference type="GO" id="GO:1990742">
    <property type="term" value="C:microvesicle"/>
    <property type="evidence" value="ECO:0007669"/>
    <property type="project" value="UniProtKB-ARBA"/>
</dbReference>
<feature type="binding site" evidence="8">
    <location>
        <begin position="268"/>
        <end position="269"/>
    </location>
    <ligand>
        <name>ATP</name>
        <dbReference type="ChEBI" id="CHEBI:30616"/>
    </ligand>
</feature>
<feature type="binding site" evidence="8">
    <location>
        <begin position="312"/>
        <end position="315"/>
    </location>
    <ligand>
        <name>ATP</name>
        <dbReference type="ChEBI" id="CHEBI:30616"/>
    </ligand>
</feature>
<proteinExistence type="inferred from homology"/>
<comment type="subunit">
    <text evidence="8">Homodimer.</text>
</comment>
<dbReference type="FunFam" id="3.40.50.800:FF:000002">
    <property type="entry name" value="Glycine--tRNA ligase"/>
    <property type="match status" value="1"/>
</dbReference>
<keyword evidence="5 8" id="KW-0067">ATP-binding</keyword>
<evidence type="ECO:0000256" key="3">
    <source>
        <dbReference type="ARBA" id="ARBA00022598"/>
    </source>
</evidence>
<dbReference type="GO" id="GO:0005737">
    <property type="term" value="C:cytoplasm"/>
    <property type="evidence" value="ECO:0007669"/>
    <property type="project" value="UniProtKB-SubCell"/>
</dbReference>
<dbReference type="PANTHER" id="PTHR10745">
    <property type="entry name" value="GLYCYL-TRNA SYNTHETASE/DNA POLYMERASE SUBUNIT GAMMA-2"/>
    <property type="match status" value="1"/>
</dbReference>
<keyword evidence="3 8" id="KW-0436">Ligase</keyword>
<dbReference type="InterPro" id="IPR036621">
    <property type="entry name" value="Anticodon-bd_dom_sf"/>
</dbReference>
<feature type="binding site" evidence="8">
    <location>
        <begin position="194"/>
        <end position="199"/>
    </location>
    <ligand>
        <name>ATP</name>
        <dbReference type="ChEBI" id="CHEBI:30616"/>
    </ligand>
</feature>
<accession>A0A1G2H6P3</accession>
<dbReference type="Pfam" id="PF03129">
    <property type="entry name" value="HGTP_anticodon"/>
    <property type="match status" value="1"/>
</dbReference>
<evidence type="ECO:0000256" key="5">
    <source>
        <dbReference type="ARBA" id="ARBA00022840"/>
    </source>
</evidence>
<dbReference type="GO" id="GO:0070062">
    <property type="term" value="C:extracellular exosome"/>
    <property type="evidence" value="ECO:0007669"/>
    <property type="project" value="UniProtKB-ARBA"/>
</dbReference>
<comment type="caution">
    <text evidence="10">The sequence shown here is derived from an EMBL/GenBank/DDBJ whole genome shotgun (WGS) entry which is preliminary data.</text>
</comment>
<dbReference type="PANTHER" id="PTHR10745:SF8">
    <property type="entry name" value="DNA POLYMERASE SUBUNIT GAMMA-2, MITOCHONDRIAL"/>
    <property type="match status" value="1"/>
</dbReference>
<dbReference type="CDD" id="cd00774">
    <property type="entry name" value="GlyRS-like_core"/>
    <property type="match status" value="1"/>
</dbReference>
<evidence type="ECO:0000256" key="4">
    <source>
        <dbReference type="ARBA" id="ARBA00022741"/>
    </source>
</evidence>
<keyword evidence="2 8" id="KW-0963">Cytoplasm</keyword>
<dbReference type="PROSITE" id="PS50862">
    <property type="entry name" value="AA_TRNA_LIGASE_II"/>
    <property type="match status" value="1"/>
</dbReference>
<dbReference type="AlphaFoldDB" id="A0A1G2H6P3"/>
<evidence type="ECO:0000313" key="11">
    <source>
        <dbReference type="Proteomes" id="UP000177932"/>
    </source>
</evidence>
<evidence type="ECO:0000313" key="10">
    <source>
        <dbReference type="EMBL" id="OGZ58147.1"/>
    </source>
</evidence>
<protein>
    <recommendedName>
        <fullName evidence="8">Glycine--tRNA ligase</fullName>
        <ecNumber evidence="8">6.1.1.14</ecNumber>
    </recommendedName>
    <alternativeName>
        <fullName evidence="8">Glycyl-tRNA synthetase</fullName>
        <shortName evidence="8">GlyRS</shortName>
    </alternativeName>
</protein>
<keyword evidence="6 8" id="KW-0648">Protein biosynthesis</keyword>
<comment type="function">
    <text evidence="8">Catalyzes the attachment of glycine to tRNA(Gly).</text>
</comment>